<dbReference type="EMBL" id="JBJJXI010000077">
    <property type="protein sequence ID" value="KAL3395811.1"/>
    <property type="molecule type" value="Genomic_DNA"/>
</dbReference>
<dbReference type="Proteomes" id="UP001627154">
    <property type="component" value="Unassembled WGS sequence"/>
</dbReference>
<feature type="region of interest" description="Disordered" evidence="1">
    <location>
        <begin position="90"/>
        <end position="120"/>
    </location>
</feature>
<feature type="region of interest" description="Disordered" evidence="1">
    <location>
        <begin position="266"/>
        <end position="286"/>
    </location>
</feature>
<evidence type="ECO:0000313" key="3">
    <source>
        <dbReference type="Proteomes" id="UP001627154"/>
    </source>
</evidence>
<feature type="compositionally biased region" description="Pro residues" evidence="1">
    <location>
        <begin position="271"/>
        <end position="282"/>
    </location>
</feature>
<protein>
    <submittedName>
        <fullName evidence="2">Uncharacterized protein</fullName>
    </submittedName>
</protein>
<proteinExistence type="predicted"/>
<sequence>MTRVRLVLCIADVVWRQPASSVKLVVAATATSSIAAAASNETINQQSDVDVDASALSPEALELAHERYRRLIPYMTYYMLNNYINGQQQQQSSAIDGNPVSVAARPRQPLKQQQQQQQQHQFATAAVHSQPVQIVNKGGGSRYKESGFVPSVQYDPREVRPAPQQQSDFFLPLRYSSLAKKQQQSPLPQIYNGYEVAAPRPPVSANPVDVRYVQQQQQHHQATPAGAFHPAAFLTSSQKPQHVSAAPAKLLHEDYGPVENFESVRYVSSSPAPPPPPPPPPAAVETLKSRLPLPLPQAPPLLQRYPAPVLRPQQQLQLQLQQQQPALVRLDINQVLKGLRLTSRLPEVLTKDNVNGNIKTLVEILRILDAGKRDRYQAAHAAVVHDKYRSSAHAKPQVITESNYQATQFSAVTPHNELLMESPHRHYHHHHQHSPAVANRYISQHKVPILQPSSSSSPAVRPYFAEIKSPMAAVAVAAAAAPQRSNSEQVVEITPANRYVTLAASAVQLPPQEKAEQVVEIKPVNRYLAQIIKNQTTAVAQATPPAVVPTTETPSTESKDIVEYYVPVVQDIDEGVTYAADKERVISPIRTETTRNNYEVPKANNEILEDEKYTIPISAERPQYNLPIQVQNIPPLLKYGATRGKPHVDYPAYTEIPETDFSCKKQRYKGFFGDPDTGCQYDSAKQRDVTEMQRKMNINNLS</sequence>
<dbReference type="AlphaFoldDB" id="A0ABD2WRZ2"/>
<gene>
    <name evidence="2" type="ORF">TKK_010133</name>
</gene>
<evidence type="ECO:0000313" key="2">
    <source>
        <dbReference type="EMBL" id="KAL3395811.1"/>
    </source>
</evidence>
<evidence type="ECO:0000256" key="1">
    <source>
        <dbReference type="SAM" id="MobiDB-lite"/>
    </source>
</evidence>
<name>A0ABD2WRZ2_9HYME</name>
<reference evidence="2 3" key="1">
    <citation type="journal article" date="2024" name="bioRxiv">
        <title>A reference genome for Trichogramma kaykai: A tiny desert-dwelling parasitoid wasp with competing sex-ratio distorters.</title>
        <authorList>
            <person name="Culotta J."/>
            <person name="Lindsey A.R."/>
        </authorList>
    </citation>
    <scope>NUCLEOTIDE SEQUENCE [LARGE SCALE GENOMIC DNA]</scope>
    <source>
        <strain evidence="2 3">KSX58</strain>
    </source>
</reference>
<comment type="caution">
    <text evidence="2">The sequence shown here is derived from an EMBL/GenBank/DDBJ whole genome shotgun (WGS) entry which is preliminary data.</text>
</comment>
<keyword evidence="3" id="KW-1185">Reference proteome</keyword>
<accession>A0ABD2WRZ2</accession>
<organism evidence="2 3">
    <name type="scientific">Trichogramma kaykai</name>
    <dbReference type="NCBI Taxonomy" id="54128"/>
    <lineage>
        <taxon>Eukaryota</taxon>
        <taxon>Metazoa</taxon>
        <taxon>Ecdysozoa</taxon>
        <taxon>Arthropoda</taxon>
        <taxon>Hexapoda</taxon>
        <taxon>Insecta</taxon>
        <taxon>Pterygota</taxon>
        <taxon>Neoptera</taxon>
        <taxon>Endopterygota</taxon>
        <taxon>Hymenoptera</taxon>
        <taxon>Apocrita</taxon>
        <taxon>Proctotrupomorpha</taxon>
        <taxon>Chalcidoidea</taxon>
        <taxon>Trichogrammatidae</taxon>
        <taxon>Trichogramma</taxon>
    </lineage>
</organism>